<dbReference type="PROSITE" id="PS50164">
    <property type="entry name" value="GIY_YIG"/>
    <property type="match status" value="1"/>
</dbReference>
<dbReference type="EMBL" id="JBHSQS010000008">
    <property type="protein sequence ID" value="MFC5924647.1"/>
    <property type="molecule type" value="Genomic_DNA"/>
</dbReference>
<dbReference type="Pfam" id="PF01541">
    <property type="entry name" value="GIY-YIG"/>
    <property type="match status" value="1"/>
</dbReference>
<comment type="caution">
    <text evidence="2">The sequence shown here is derived from an EMBL/GenBank/DDBJ whole genome shotgun (WGS) entry which is preliminary data.</text>
</comment>
<dbReference type="InterPro" id="IPR035901">
    <property type="entry name" value="GIY-YIG_endonuc_sf"/>
</dbReference>
<gene>
    <name evidence="2" type="ORF">ACFQGL_14970</name>
</gene>
<accession>A0ABW1H8C2</accession>
<dbReference type="Proteomes" id="UP001596226">
    <property type="component" value="Unassembled WGS sequence"/>
</dbReference>
<dbReference type="RefSeq" id="WP_377511711.1">
    <property type="nucleotide sequence ID" value="NZ_JBHSQS010000008.1"/>
</dbReference>
<name>A0ABW1H8C2_9ACTN</name>
<keyword evidence="3" id="KW-1185">Reference proteome</keyword>
<dbReference type="SUPFAM" id="SSF82771">
    <property type="entry name" value="GIY-YIG endonuclease"/>
    <property type="match status" value="1"/>
</dbReference>
<dbReference type="CDD" id="cd00719">
    <property type="entry name" value="GIY-YIG_SF"/>
    <property type="match status" value="1"/>
</dbReference>
<sequence length="307" mass="34284">MADGWAAEFRLSITRALADQLESTLRPLKPAPLTAEHLSTIAGRPGVYKLFFNDKRVYVGKAAKSLHDRLVQHLRKLSGRTGLDPDAVRFVCVYVDEDLDAAAPEKLLIKNYRKHDSIPWNTNGFGNKDPGRNRDTSIVKAAHFDAKYPIDLGYQCRLHLGTQPLTTVLEAMKGQLPYLLRFENGGAAKKIYRSTSLTVSSQQISARLLAHQLVAALPAGWQLTALPGYLILYQESRRYESALGWWKRESDGQVLYTAGPRQFADGDVDAEAADLDPDETASLFELETWHHQHLDRDVSPTASNAHH</sequence>
<evidence type="ECO:0000259" key="1">
    <source>
        <dbReference type="PROSITE" id="PS50164"/>
    </source>
</evidence>
<evidence type="ECO:0000313" key="3">
    <source>
        <dbReference type="Proteomes" id="UP001596226"/>
    </source>
</evidence>
<dbReference type="SMART" id="SM00465">
    <property type="entry name" value="GIYc"/>
    <property type="match status" value="1"/>
</dbReference>
<organism evidence="2 3">
    <name type="scientific">Micromonospora vulcania</name>
    <dbReference type="NCBI Taxonomy" id="1441873"/>
    <lineage>
        <taxon>Bacteria</taxon>
        <taxon>Bacillati</taxon>
        <taxon>Actinomycetota</taxon>
        <taxon>Actinomycetes</taxon>
        <taxon>Micromonosporales</taxon>
        <taxon>Micromonosporaceae</taxon>
        <taxon>Micromonospora</taxon>
    </lineage>
</organism>
<dbReference type="Gene3D" id="3.40.1440.10">
    <property type="entry name" value="GIY-YIG endonuclease"/>
    <property type="match status" value="1"/>
</dbReference>
<reference evidence="3" key="1">
    <citation type="journal article" date="2019" name="Int. J. Syst. Evol. Microbiol.">
        <title>The Global Catalogue of Microorganisms (GCM) 10K type strain sequencing project: providing services to taxonomists for standard genome sequencing and annotation.</title>
        <authorList>
            <consortium name="The Broad Institute Genomics Platform"/>
            <consortium name="The Broad Institute Genome Sequencing Center for Infectious Disease"/>
            <person name="Wu L."/>
            <person name="Ma J."/>
        </authorList>
    </citation>
    <scope>NUCLEOTIDE SEQUENCE [LARGE SCALE GENOMIC DNA]</scope>
    <source>
        <strain evidence="3">CGMCC 4.7144</strain>
    </source>
</reference>
<evidence type="ECO:0000313" key="2">
    <source>
        <dbReference type="EMBL" id="MFC5924647.1"/>
    </source>
</evidence>
<protein>
    <submittedName>
        <fullName evidence="2">GIY-YIG nuclease family protein</fullName>
    </submittedName>
</protein>
<feature type="domain" description="GIY-YIG" evidence="1">
    <location>
        <begin position="43"/>
        <end position="118"/>
    </location>
</feature>
<dbReference type="InterPro" id="IPR000305">
    <property type="entry name" value="GIY-YIG_endonuc"/>
</dbReference>
<proteinExistence type="predicted"/>